<reference evidence="1 2" key="1">
    <citation type="journal article" date="2014" name="Curr. Biol.">
        <title>The genome of the clonal raider ant Cerapachys biroi.</title>
        <authorList>
            <person name="Oxley P.R."/>
            <person name="Ji L."/>
            <person name="Fetter-Pruneda I."/>
            <person name="McKenzie S.K."/>
            <person name="Li C."/>
            <person name="Hu H."/>
            <person name="Zhang G."/>
            <person name="Kronauer D.J."/>
        </authorList>
    </citation>
    <scope>NUCLEOTIDE SEQUENCE [LARGE SCALE GENOMIC DNA]</scope>
</reference>
<evidence type="ECO:0000313" key="1">
    <source>
        <dbReference type="EMBL" id="EZA55220.1"/>
    </source>
</evidence>
<dbReference type="Proteomes" id="UP000053097">
    <property type="component" value="Unassembled WGS sequence"/>
</dbReference>
<accession>A0A026WGQ8</accession>
<proteinExistence type="predicted"/>
<dbReference type="OrthoDB" id="7653437at2759"/>
<evidence type="ECO:0000313" key="2">
    <source>
        <dbReference type="Proteomes" id="UP000053097"/>
    </source>
</evidence>
<dbReference type="PANTHER" id="PTHR31511">
    <property type="entry name" value="PROTEIN CBG23764"/>
    <property type="match status" value="1"/>
</dbReference>
<feature type="non-terminal residue" evidence="1">
    <location>
        <position position="1"/>
    </location>
</feature>
<dbReference type="PANTHER" id="PTHR31511:SF12">
    <property type="entry name" value="RHO TERMINATION FACTOR N-TERMINAL DOMAIN-CONTAINING PROTEIN"/>
    <property type="match status" value="1"/>
</dbReference>
<sequence>LEEFQERDSGWALSRILNLIINVNKYNPLHAGCYIKLSEEIKSKKAVVNVRTMDNACFAWSVVTALYPAKRHTECESSYPHYTTVLNLQGIEFPVTLKNIVKFKRLNDISINVYTIQEKKKEEEQLTIVLIRLTDEKMDKHANLLYVQDAQDNNVGHFACIKNLSHLVSCQINKKNGQIYICDRCLHYFYTNERLETHSVDCSKMNECAIVLPNEVDKWLSFTNYNRKERMPFVVYADLECILQKTEEENDPKLYQRHRVFSIGYYVRCSYDDSLSEYRSRRDTDCISWFVEELRSLAYRVKAIL</sequence>
<organism evidence="1 2">
    <name type="scientific">Ooceraea biroi</name>
    <name type="common">Clonal raider ant</name>
    <name type="synonym">Cerapachys biroi</name>
    <dbReference type="NCBI Taxonomy" id="2015173"/>
    <lineage>
        <taxon>Eukaryota</taxon>
        <taxon>Metazoa</taxon>
        <taxon>Ecdysozoa</taxon>
        <taxon>Arthropoda</taxon>
        <taxon>Hexapoda</taxon>
        <taxon>Insecta</taxon>
        <taxon>Pterygota</taxon>
        <taxon>Neoptera</taxon>
        <taxon>Endopterygota</taxon>
        <taxon>Hymenoptera</taxon>
        <taxon>Apocrita</taxon>
        <taxon>Aculeata</taxon>
        <taxon>Formicoidea</taxon>
        <taxon>Formicidae</taxon>
        <taxon>Dorylinae</taxon>
        <taxon>Ooceraea</taxon>
    </lineage>
</organism>
<dbReference type="OMA" id="GESFTNC"/>
<name>A0A026WGQ8_OOCBI</name>
<keyword evidence="2" id="KW-1185">Reference proteome</keyword>
<protein>
    <submittedName>
        <fullName evidence="1">Uncharacterized protein</fullName>
    </submittedName>
</protein>
<dbReference type="STRING" id="2015173.A0A026WGQ8"/>
<gene>
    <name evidence="1" type="ORF">X777_05206</name>
</gene>
<dbReference type="EMBL" id="KK107215">
    <property type="protein sequence ID" value="EZA55220.1"/>
    <property type="molecule type" value="Genomic_DNA"/>
</dbReference>
<dbReference type="AlphaFoldDB" id="A0A026WGQ8"/>